<comment type="subcellular location">
    <subcellularLocation>
        <location evidence="2 15">Cytoplasm</location>
    </subcellularLocation>
</comment>
<evidence type="ECO:0000256" key="2">
    <source>
        <dbReference type="ARBA" id="ARBA00004496"/>
    </source>
</evidence>
<keyword evidence="13 15" id="KW-0460">Magnesium</keyword>
<dbReference type="AlphaFoldDB" id="A0AAE4ATA5"/>
<feature type="binding site" evidence="15">
    <location>
        <position position="50"/>
    </location>
    <ligand>
        <name>Mg(2+)</name>
        <dbReference type="ChEBI" id="CHEBI:18420"/>
    </ligand>
</feature>
<dbReference type="GO" id="GO:0003725">
    <property type="term" value="F:double-stranded RNA binding"/>
    <property type="evidence" value="ECO:0007669"/>
    <property type="project" value="TreeGrafter"/>
</dbReference>
<dbReference type="SMART" id="SM00358">
    <property type="entry name" value="DSRM"/>
    <property type="match status" value="1"/>
</dbReference>
<evidence type="ECO:0000256" key="5">
    <source>
        <dbReference type="ARBA" id="ARBA00022490"/>
    </source>
</evidence>
<evidence type="ECO:0000256" key="8">
    <source>
        <dbReference type="ARBA" id="ARBA00022694"/>
    </source>
</evidence>
<comment type="caution">
    <text evidence="18">The sequence shown here is derived from an EMBL/GenBank/DDBJ whole genome shotgun (WGS) entry which is preliminary data.</text>
</comment>
<evidence type="ECO:0000259" key="17">
    <source>
        <dbReference type="PROSITE" id="PS50142"/>
    </source>
</evidence>
<keyword evidence="9 15" id="KW-0540">Nuclease</keyword>
<evidence type="ECO:0000256" key="3">
    <source>
        <dbReference type="ARBA" id="ARBA00010183"/>
    </source>
</evidence>
<dbReference type="EC" id="3.1.26.3" evidence="15"/>
<dbReference type="SUPFAM" id="SSF54768">
    <property type="entry name" value="dsRNA-binding domain-like"/>
    <property type="match status" value="1"/>
</dbReference>
<feature type="domain" description="RNase III" evidence="17">
    <location>
        <begin position="9"/>
        <end position="137"/>
    </location>
</feature>
<reference evidence="18" key="1">
    <citation type="submission" date="2023-07" db="EMBL/GenBank/DDBJ databases">
        <title>Genomic Encyclopedia of Type Strains, Phase IV (KMG-IV): sequencing the most valuable type-strain genomes for metagenomic binning, comparative biology and taxonomic classification.</title>
        <authorList>
            <person name="Goeker M."/>
        </authorList>
    </citation>
    <scope>NUCLEOTIDE SEQUENCE</scope>
    <source>
        <strain evidence="18">DSM 21202</strain>
    </source>
</reference>
<dbReference type="GO" id="GO:0005737">
    <property type="term" value="C:cytoplasm"/>
    <property type="evidence" value="ECO:0007669"/>
    <property type="project" value="UniProtKB-SubCell"/>
</dbReference>
<dbReference type="GO" id="GO:0042802">
    <property type="term" value="F:identical protein binding"/>
    <property type="evidence" value="ECO:0007669"/>
    <property type="project" value="UniProtKB-ARBA"/>
</dbReference>
<dbReference type="GO" id="GO:0010468">
    <property type="term" value="P:regulation of gene expression"/>
    <property type="evidence" value="ECO:0007669"/>
    <property type="project" value="TreeGrafter"/>
</dbReference>
<keyword evidence="14 15" id="KW-0694">RNA-binding</keyword>
<evidence type="ECO:0000256" key="1">
    <source>
        <dbReference type="ARBA" id="ARBA00000109"/>
    </source>
</evidence>
<dbReference type="HAMAP" id="MF_00104">
    <property type="entry name" value="RNase_III"/>
    <property type="match status" value="1"/>
</dbReference>
<feature type="active site" evidence="15">
    <location>
        <position position="126"/>
    </location>
</feature>
<keyword evidence="6 15" id="KW-0698">rRNA processing</keyword>
<dbReference type="GO" id="GO:0046872">
    <property type="term" value="F:metal ion binding"/>
    <property type="evidence" value="ECO:0007669"/>
    <property type="project" value="UniProtKB-KW"/>
</dbReference>
<dbReference type="EMBL" id="JAUSUL010000002">
    <property type="protein sequence ID" value="MDQ0316078.1"/>
    <property type="molecule type" value="Genomic_DNA"/>
</dbReference>
<comment type="catalytic activity">
    <reaction evidence="1 15">
        <text>Endonucleolytic cleavage to 5'-phosphomonoester.</text>
        <dbReference type="EC" id="3.1.26.3"/>
    </reaction>
</comment>
<sequence length="239" mass="25637">MTGRNGGGLADVEAVLGHRFADPDLLRTALTHASALSSSSEATQSYQRLEFLGDRVLGLSVAALLYRAYPEADEGELAQRYNQLVRGQTCAEVARDWNLDKALVLGAGENQSKAKPGTAVLADACEAVLGALYIDAGYEAVSALVEREWGPRMRKAIRPARDAKTTLQEWVQARGEPTPAYRPIGRSGPDHAPRFTVEVDVNGIEPGRGHGGSKREAEQNAARAVLVREGVWSDDGDTA</sequence>
<feature type="binding site" evidence="15">
    <location>
        <position position="126"/>
    </location>
    <ligand>
        <name>Mg(2+)</name>
        <dbReference type="ChEBI" id="CHEBI:18420"/>
    </ligand>
</feature>
<dbReference type="FunFam" id="3.30.160.20:FF:000003">
    <property type="entry name" value="Ribonuclease 3"/>
    <property type="match status" value="1"/>
</dbReference>
<evidence type="ECO:0000256" key="6">
    <source>
        <dbReference type="ARBA" id="ARBA00022552"/>
    </source>
</evidence>
<keyword evidence="5 15" id="KW-0963">Cytoplasm</keyword>
<comment type="subunit">
    <text evidence="4 15">Homodimer.</text>
</comment>
<gene>
    <name evidence="15" type="primary">rnc</name>
    <name evidence="18" type="ORF">J2S73_002535</name>
</gene>
<evidence type="ECO:0000259" key="16">
    <source>
        <dbReference type="PROSITE" id="PS50137"/>
    </source>
</evidence>
<dbReference type="InterPro" id="IPR000999">
    <property type="entry name" value="RNase_III_dom"/>
</dbReference>
<keyword evidence="12 15" id="KW-0378">Hydrolase</keyword>
<evidence type="ECO:0000313" key="18">
    <source>
        <dbReference type="EMBL" id="MDQ0316078.1"/>
    </source>
</evidence>
<dbReference type="Pfam" id="PF00035">
    <property type="entry name" value="dsrm"/>
    <property type="match status" value="1"/>
</dbReference>
<dbReference type="InterPro" id="IPR011907">
    <property type="entry name" value="RNase_III"/>
</dbReference>
<evidence type="ECO:0000256" key="9">
    <source>
        <dbReference type="ARBA" id="ARBA00022722"/>
    </source>
</evidence>
<name>A0AAE4ATA5_9HYPH</name>
<feature type="domain" description="DRBM" evidence="16">
    <location>
        <begin position="162"/>
        <end position="226"/>
    </location>
</feature>
<evidence type="ECO:0000256" key="14">
    <source>
        <dbReference type="ARBA" id="ARBA00022884"/>
    </source>
</evidence>
<dbReference type="PANTHER" id="PTHR11207:SF0">
    <property type="entry name" value="RIBONUCLEASE 3"/>
    <property type="match status" value="1"/>
</dbReference>
<comment type="similarity">
    <text evidence="3">Belongs to the ribonuclease III family.</text>
</comment>
<dbReference type="NCBIfam" id="TIGR02191">
    <property type="entry name" value="RNaseIII"/>
    <property type="match status" value="1"/>
</dbReference>
<dbReference type="RefSeq" id="WP_306885904.1">
    <property type="nucleotide sequence ID" value="NZ_JAUSUL010000002.1"/>
</dbReference>
<dbReference type="FunFam" id="1.10.1520.10:FF:000001">
    <property type="entry name" value="Ribonuclease 3"/>
    <property type="match status" value="1"/>
</dbReference>
<dbReference type="Proteomes" id="UP001229244">
    <property type="component" value="Unassembled WGS sequence"/>
</dbReference>
<proteinExistence type="inferred from homology"/>
<feature type="binding site" evidence="15">
    <location>
        <position position="123"/>
    </location>
    <ligand>
        <name>Mg(2+)</name>
        <dbReference type="ChEBI" id="CHEBI:18420"/>
    </ligand>
</feature>
<dbReference type="PROSITE" id="PS00517">
    <property type="entry name" value="RNASE_3_1"/>
    <property type="match status" value="1"/>
</dbReference>
<evidence type="ECO:0000256" key="13">
    <source>
        <dbReference type="ARBA" id="ARBA00022842"/>
    </source>
</evidence>
<evidence type="ECO:0000256" key="7">
    <source>
        <dbReference type="ARBA" id="ARBA00022664"/>
    </source>
</evidence>
<evidence type="ECO:0000256" key="11">
    <source>
        <dbReference type="ARBA" id="ARBA00022759"/>
    </source>
</evidence>
<dbReference type="Gene3D" id="3.30.160.20">
    <property type="match status" value="1"/>
</dbReference>
<dbReference type="PANTHER" id="PTHR11207">
    <property type="entry name" value="RIBONUCLEASE III"/>
    <property type="match status" value="1"/>
</dbReference>
<feature type="active site" evidence="15">
    <location>
        <position position="54"/>
    </location>
</feature>
<protein>
    <recommendedName>
        <fullName evidence="15">Ribonuclease 3</fullName>
        <ecNumber evidence="15">3.1.26.3</ecNumber>
    </recommendedName>
    <alternativeName>
        <fullName evidence="15">Ribonuclease III</fullName>
        <shortName evidence="15">RNase III</shortName>
    </alternativeName>
</protein>
<dbReference type="PROSITE" id="PS50137">
    <property type="entry name" value="DS_RBD"/>
    <property type="match status" value="1"/>
</dbReference>
<dbReference type="GO" id="GO:0008033">
    <property type="term" value="P:tRNA processing"/>
    <property type="evidence" value="ECO:0007669"/>
    <property type="project" value="UniProtKB-KW"/>
</dbReference>
<comment type="function">
    <text evidence="15">Digests double-stranded RNA. Involved in the processing of primary rRNA transcript to yield the immediate precursors to the large and small rRNAs (23S and 16S). Processes some mRNAs, and tRNAs when they are encoded in the rRNA operon. Processes pre-crRNA and tracrRNA of type II CRISPR loci if present in the organism.</text>
</comment>
<keyword evidence="19" id="KW-1185">Reference proteome</keyword>
<dbReference type="GO" id="GO:0006364">
    <property type="term" value="P:rRNA processing"/>
    <property type="evidence" value="ECO:0007669"/>
    <property type="project" value="UniProtKB-UniRule"/>
</dbReference>
<evidence type="ECO:0000313" key="19">
    <source>
        <dbReference type="Proteomes" id="UP001229244"/>
    </source>
</evidence>
<evidence type="ECO:0000256" key="10">
    <source>
        <dbReference type="ARBA" id="ARBA00022723"/>
    </source>
</evidence>
<dbReference type="GO" id="GO:0004525">
    <property type="term" value="F:ribonuclease III activity"/>
    <property type="evidence" value="ECO:0007669"/>
    <property type="project" value="UniProtKB-UniRule"/>
</dbReference>
<dbReference type="Gene3D" id="1.10.1520.10">
    <property type="entry name" value="Ribonuclease III domain"/>
    <property type="match status" value="1"/>
</dbReference>
<keyword evidence="10 15" id="KW-0479">Metal-binding</keyword>
<evidence type="ECO:0000256" key="4">
    <source>
        <dbReference type="ARBA" id="ARBA00011738"/>
    </source>
</evidence>
<accession>A0AAE4ATA5</accession>
<evidence type="ECO:0000256" key="12">
    <source>
        <dbReference type="ARBA" id="ARBA00022801"/>
    </source>
</evidence>
<organism evidence="18 19">
    <name type="scientific">Amorphus orientalis</name>
    <dbReference type="NCBI Taxonomy" id="649198"/>
    <lineage>
        <taxon>Bacteria</taxon>
        <taxon>Pseudomonadati</taxon>
        <taxon>Pseudomonadota</taxon>
        <taxon>Alphaproteobacteria</taxon>
        <taxon>Hyphomicrobiales</taxon>
        <taxon>Amorphaceae</taxon>
        <taxon>Amorphus</taxon>
    </lineage>
</organism>
<dbReference type="PROSITE" id="PS50142">
    <property type="entry name" value="RNASE_3_2"/>
    <property type="match status" value="1"/>
</dbReference>
<dbReference type="SMART" id="SM00535">
    <property type="entry name" value="RIBOc"/>
    <property type="match status" value="1"/>
</dbReference>
<keyword evidence="7 15" id="KW-0507">mRNA processing</keyword>
<dbReference type="InterPro" id="IPR036389">
    <property type="entry name" value="RNase_III_sf"/>
</dbReference>
<dbReference type="CDD" id="cd10845">
    <property type="entry name" value="DSRM_RNAse_III_family"/>
    <property type="match status" value="1"/>
</dbReference>
<dbReference type="InterPro" id="IPR014720">
    <property type="entry name" value="dsRBD_dom"/>
</dbReference>
<dbReference type="Pfam" id="PF14622">
    <property type="entry name" value="Ribonucleas_3_3"/>
    <property type="match status" value="1"/>
</dbReference>
<dbReference type="SUPFAM" id="SSF69065">
    <property type="entry name" value="RNase III domain-like"/>
    <property type="match status" value="1"/>
</dbReference>
<evidence type="ECO:0000256" key="15">
    <source>
        <dbReference type="HAMAP-Rule" id="MF_00104"/>
    </source>
</evidence>
<dbReference type="CDD" id="cd00593">
    <property type="entry name" value="RIBOc"/>
    <property type="match status" value="1"/>
</dbReference>
<keyword evidence="8 15" id="KW-0819">tRNA processing</keyword>
<keyword evidence="15" id="KW-0699">rRNA-binding</keyword>
<keyword evidence="11 15" id="KW-0255">Endonuclease</keyword>
<dbReference type="GO" id="GO:0019843">
    <property type="term" value="F:rRNA binding"/>
    <property type="evidence" value="ECO:0007669"/>
    <property type="project" value="UniProtKB-KW"/>
</dbReference>
<comment type="cofactor">
    <cofactor evidence="15">
        <name>Mg(2+)</name>
        <dbReference type="ChEBI" id="CHEBI:18420"/>
    </cofactor>
</comment>
<dbReference type="GO" id="GO:0006397">
    <property type="term" value="P:mRNA processing"/>
    <property type="evidence" value="ECO:0007669"/>
    <property type="project" value="UniProtKB-UniRule"/>
</dbReference>